<dbReference type="Proteomes" id="UP000054538">
    <property type="component" value="Unassembled WGS sequence"/>
</dbReference>
<accession>A0A0D0DE15</accession>
<feature type="non-terminal residue" evidence="1">
    <location>
        <position position="74"/>
    </location>
</feature>
<dbReference type="OrthoDB" id="3257613at2759"/>
<evidence type="ECO:0000313" key="2">
    <source>
        <dbReference type="Proteomes" id="UP000054538"/>
    </source>
</evidence>
<evidence type="ECO:0000313" key="1">
    <source>
        <dbReference type="EMBL" id="KIK79024.1"/>
    </source>
</evidence>
<sequence>MARGDLVLFCPTCPQPGINLSPAEEANLSHWKYTWTVVMDGNFKAKHMHDHQPDDQVCLMDGQGYMRSKCNNHR</sequence>
<dbReference type="EMBL" id="KN826400">
    <property type="protein sequence ID" value="KIK79024.1"/>
    <property type="molecule type" value="Genomic_DNA"/>
</dbReference>
<dbReference type="AlphaFoldDB" id="A0A0D0DE15"/>
<reference evidence="2" key="2">
    <citation type="submission" date="2015-01" db="EMBL/GenBank/DDBJ databases">
        <title>Evolutionary Origins and Diversification of the Mycorrhizal Mutualists.</title>
        <authorList>
            <consortium name="DOE Joint Genome Institute"/>
            <consortium name="Mycorrhizal Genomics Consortium"/>
            <person name="Kohler A."/>
            <person name="Kuo A."/>
            <person name="Nagy L.G."/>
            <person name="Floudas D."/>
            <person name="Copeland A."/>
            <person name="Barry K.W."/>
            <person name="Cichocki N."/>
            <person name="Veneault-Fourrey C."/>
            <person name="LaButti K."/>
            <person name="Lindquist E.A."/>
            <person name="Lipzen A."/>
            <person name="Lundell T."/>
            <person name="Morin E."/>
            <person name="Murat C."/>
            <person name="Riley R."/>
            <person name="Ohm R."/>
            <person name="Sun H."/>
            <person name="Tunlid A."/>
            <person name="Henrissat B."/>
            <person name="Grigoriev I.V."/>
            <person name="Hibbett D.S."/>
            <person name="Martin F."/>
        </authorList>
    </citation>
    <scope>NUCLEOTIDE SEQUENCE [LARGE SCALE GENOMIC DNA]</scope>
    <source>
        <strain evidence="2">Ve08.2h10</strain>
    </source>
</reference>
<proteinExistence type="predicted"/>
<dbReference type="InParanoid" id="A0A0D0DE15"/>
<protein>
    <submittedName>
        <fullName evidence="1">Uncharacterized protein</fullName>
    </submittedName>
</protein>
<organism evidence="1 2">
    <name type="scientific">Paxillus rubicundulus Ve08.2h10</name>
    <dbReference type="NCBI Taxonomy" id="930991"/>
    <lineage>
        <taxon>Eukaryota</taxon>
        <taxon>Fungi</taxon>
        <taxon>Dikarya</taxon>
        <taxon>Basidiomycota</taxon>
        <taxon>Agaricomycotina</taxon>
        <taxon>Agaricomycetes</taxon>
        <taxon>Agaricomycetidae</taxon>
        <taxon>Boletales</taxon>
        <taxon>Paxilineae</taxon>
        <taxon>Paxillaceae</taxon>
        <taxon>Paxillus</taxon>
    </lineage>
</organism>
<dbReference type="HOGENOM" id="CLU_2694580_0_0_1"/>
<gene>
    <name evidence="1" type="ORF">PAXRUDRAFT_162429</name>
</gene>
<name>A0A0D0DE15_9AGAM</name>
<reference evidence="1 2" key="1">
    <citation type="submission" date="2014-04" db="EMBL/GenBank/DDBJ databases">
        <authorList>
            <consortium name="DOE Joint Genome Institute"/>
            <person name="Kuo A."/>
            <person name="Kohler A."/>
            <person name="Jargeat P."/>
            <person name="Nagy L.G."/>
            <person name="Floudas D."/>
            <person name="Copeland A."/>
            <person name="Barry K.W."/>
            <person name="Cichocki N."/>
            <person name="Veneault-Fourrey C."/>
            <person name="LaButti K."/>
            <person name="Lindquist E.A."/>
            <person name="Lipzen A."/>
            <person name="Lundell T."/>
            <person name="Morin E."/>
            <person name="Murat C."/>
            <person name="Sun H."/>
            <person name="Tunlid A."/>
            <person name="Henrissat B."/>
            <person name="Grigoriev I.V."/>
            <person name="Hibbett D.S."/>
            <person name="Martin F."/>
            <person name="Nordberg H.P."/>
            <person name="Cantor M.N."/>
            <person name="Hua S.X."/>
        </authorList>
    </citation>
    <scope>NUCLEOTIDE SEQUENCE [LARGE SCALE GENOMIC DNA]</scope>
    <source>
        <strain evidence="1 2">Ve08.2h10</strain>
    </source>
</reference>
<keyword evidence="2" id="KW-1185">Reference proteome</keyword>